<dbReference type="GO" id="GO:0045905">
    <property type="term" value="P:positive regulation of translational termination"/>
    <property type="evidence" value="ECO:0007669"/>
    <property type="project" value="TreeGrafter"/>
</dbReference>
<accession>A0A7R8YVL3</accession>
<dbReference type="FunCoup" id="A0A7R8YVL3">
    <property type="interactions" value="2336"/>
</dbReference>
<dbReference type="GO" id="GO:0005737">
    <property type="term" value="C:cytoplasm"/>
    <property type="evidence" value="ECO:0007669"/>
    <property type="project" value="TreeGrafter"/>
</dbReference>
<reference evidence="5 6" key="1">
    <citation type="submission" date="2020-11" db="EMBL/GenBank/DDBJ databases">
        <authorList>
            <person name="Wallbank WR R."/>
            <person name="Pardo Diaz C."/>
            <person name="Kozak K."/>
            <person name="Martin S."/>
            <person name="Jiggins C."/>
            <person name="Moest M."/>
            <person name="Warren A I."/>
            <person name="Generalovic N T."/>
            <person name="Byers J.R.P. K."/>
            <person name="Montejo-Kovacevich G."/>
            <person name="Yen C E."/>
        </authorList>
    </citation>
    <scope>NUCLEOTIDE SEQUENCE [LARGE SCALE GENOMIC DNA]</scope>
</reference>
<dbReference type="EMBL" id="LR899011">
    <property type="protein sequence ID" value="CAD7086449.1"/>
    <property type="molecule type" value="Genomic_DNA"/>
</dbReference>
<dbReference type="AlphaFoldDB" id="A0A7R8YVL3"/>
<dbReference type="GO" id="GO:0016706">
    <property type="term" value="F:2-oxoglutarate-dependent dioxygenase activity"/>
    <property type="evidence" value="ECO:0007669"/>
    <property type="project" value="TreeGrafter"/>
</dbReference>
<evidence type="ECO:0000256" key="3">
    <source>
        <dbReference type="ARBA" id="ARBA00082904"/>
    </source>
</evidence>
<dbReference type="PANTHER" id="PTHR12480:SF6">
    <property type="entry name" value="2-OXOGLUTARATE AND IRON-DEPENDENT OXYGENASE JMJD4"/>
    <property type="match status" value="1"/>
</dbReference>
<keyword evidence="6" id="KW-1185">Reference proteome</keyword>
<comment type="similarity">
    <text evidence="1">Belongs to the JMJD6 family.</text>
</comment>
<evidence type="ECO:0000313" key="6">
    <source>
        <dbReference type="Proteomes" id="UP000594454"/>
    </source>
</evidence>
<proteinExistence type="inferred from homology"/>
<dbReference type="PROSITE" id="PS51184">
    <property type="entry name" value="JMJC"/>
    <property type="match status" value="1"/>
</dbReference>
<dbReference type="Pfam" id="PF02373">
    <property type="entry name" value="JmjC"/>
    <property type="match status" value="1"/>
</dbReference>
<protein>
    <recommendedName>
        <fullName evidence="3">Jumonji domain-containing protein 4</fullName>
    </recommendedName>
</protein>
<feature type="domain" description="JmjC" evidence="4">
    <location>
        <begin position="131"/>
        <end position="282"/>
    </location>
</feature>
<organism evidence="5 6">
    <name type="scientific">Hermetia illucens</name>
    <name type="common">Black soldier fly</name>
    <dbReference type="NCBI Taxonomy" id="343691"/>
    <lineage>
        <taxon>Eukaryota</taxon>
        <taxon>Metazoa</taxon>
        <taxon>Ecdysozoa</taxon>
        <taxon>Arthropoda</taxon>
        <taxon>Hexapoda</taxon>
        <taxon>Insecta</taxon>
        <taxon>Pterygota</taxon>
        <taxon>Neoptera</taxon>
        <taxon>Endopterygota</taxon>
        <taxon>Diptera</taxon>
        <taxon>Brachycera</taxon>
        <taxon>Stratiomyomorpha</taxon>
        <taxon>Stratiomyidae</taxon>
        <taxon>Hermetiinae</taxon>
        <taxon>Hermetia</taxon>
    </lineage>
</organism>
<dbReference type="OMA" id="TNIVGHK"/>
<gene>
    <name evidence="5" type="ORF">HERILL_LOCUS9221</name>
</gene>
<dbReference type="PANTHER" id="PTHR12480">
    <property type="entry name" value="ARGININE DEMETHYLASE AND LYSYL-HYDROXYLASE JMJD"/>
    <property type="match status" value="1"/>
</dbReference>
<dbReference type="GO" id="GO:0005634">
    <property type="term" value="C:nucleus"/>
    <property type="evidence" value="ECO:0007669"/>
    <property type="project" value="TreeGrafter"/>
</dbReference>
<dbReference type="SUPFAM" id="SSF51197">
    <property type="entry name" value="Clavaminate synthase-like"/>
    <property type="match status" value="1"/>
</dbReference>
<dbReference type="Proteomes" id="UP000594454">
    <property type="component" value="Chromosome 3"/>
</dbReference>
<evidence type="ECO:0000259" key="4">
    <source>
        <dbReference type="PROSITE" id="PS51184"/>
    </source>
</evidence>
<comment type="catalytic activity">
    <reaction evidence="2">
        <text>L-lysyl-[protein] + 2-oxoglutarate + O2 = 4-hydroxy-L-lysyl-[protein] + succinate + CO2</text>
        <dbReference type="Rhea" id="RHEA:57156"/>
        <dbReference type="Rhea" id="RHEA-COMP:9752"/>
        <dbReference type="Rhea" id="RHEA-COMP:15084"/>
        <dbReference type="ChEBI" id="CHEBI:15379"/>
        <dbReference type="ChEBI" id="CHEBI:16526"/>
        <dbReference type="ChEBI" id="CHEBI:16810"/>
        <dbReference type="ChEBI" id="CHEBI:29969"/>
        <dbReference type="ChEBI" id="CHEBI:30031"/>
        <dbReference type="ChEBI" id="CHEBI:141495"/>
    </reaction>
</comment>
<dbReference type="Gene3D" id="2.60.120.650">
    <property type="entry name" value="Cupin"/>
    <property type="match status" value="1"/>
</dbReference>
<dbReference type="GO" id="GO:0043565">
    <property type="term" value="F:sequence-specific DNA binding"/>
    <property type="evidence" value="ECO:0007669"/>
    <property type="project" value="TreeGrafter"/>
</dbReference>
<dbReference type="InParanoid" id="A0A7R8YVL3"/>
<dbReference type="OrthoDB" id="203487at2759"/>
<dbReference type="SMART" id="SM00558">
    <property type="entry name" value="JmjC"/>
    <property type="match status" value="1"/>
</dbReference>
<evidence type="ECO:0000256" key="1">
    <source>
        <dbReference type="ARBA" id="ARBA00038068"/>
    </source>
</evidence>
<dbReference type="InterPro" id="IPR050910">
    <property type="entry name" value="JMJD6_ArgDemeth/LysHydrox"/>
</dbReference>
<sequence length="390" mass="45652">MSNILELRPGSGSDRSISDDYAKVTEIPRIPAEELSYNDFFWNCMQPNRPVILTSVADNWKCSSDWITNGRVDLDCLEAEIGNDPVPVANCSKVYFNSHEKSEIPFREYCQYWKTRKDSSEILYLKDWHLKAARPSYDYYNVPKYYASDWLNEYLIDTNKDDYRFVYIGPEGSWTPFHADVFSSFSWSTNIVGTKKWLLLPPGEEDKLKDSHNNDPFSISEELLDKHKVRYSTVIQQPSESIFVPSKWYHQVWNVTDTISVNHNWFNGCNIHVIWESLRKNHQNVVEEISDCKDMDNFNEHCQVMLKSVFGLDFNDFIDILEHVAKKRMSGEPNIMFDEYELNLCHKEYDLERITSILKDISCDASSKAVSRVESRCSKLLQLINEFEIK</sequence>
<evidence type="ECO:0000256" key="2">
    <source>
        <dbReference type="ARBA" id="ARBA00047762"/>
    </source>
</evidence>
<name>A0A7R8YVL3_HERIL</name>
<evidence type="ECO:0000313" key="5">
    <source>
        <dbReference type="EMBL" id="CAD7086449.1"/>
    </source>
</evidence>
<dbReference type="InterPro" id="IPR003347">
    <property type="entry name" value="JmjC_dom"/>
</dbReference>